<feature type="chain" id="PRO_5016671040" description="Outer membrane porin, OprD family" evidence="4">
    <location>
        <begin position="24"/>
        <end position="420"/>
    </location>
</feature>
<protein>
    <recommendedName>
        <fullName evidence="7">Outer membrane porin, OprD family</fullName>
    </recommendedName>
</protein>
<dbReference type="PANTHER" id="PTHR34596:SF2">
    <property type="entry name" value="CHITOPORIN"/>
    <property type="match status" value="1"/>
</dbReference>
<proteinExistence type="inferred from homology"/>
<evidence type="ECO:0008006" key="7">
    <source>
        <dbReference type="Google" id="ProtNLM"/>
    </source>
</evidence>
<reference evidence="5 6" key="1">
    <citation type="submission" date="2018-02" db="EMBL/GenBank/DDBJ databases">
        <title>Insights into the biology of acidophilic members of the Acidiferrobacteraceae family derived from comparative genomic analyses.</title>
        <authorList>
            <person name="Issotta F."/>
            <person name="Thyssen C."/>
            <person name="Mena C."/>
            <person name="Moya A."/>
            <person name="Bellenberg S."/>
            <person name="Sproer C."/>
            <person name="Covarrubias P.C."/>
            <person name="Sand W."/>
            <person name="Quatrini R."/>
            <person name="Vera M."/>
        </authorList>
    </citation>
    <scope>NUCLEOTIDE SEQUENCE [LARGE SCALE GENOMIC DNA]</scope>
    <source>
        <strain evidence="6">m-1</strain>
    </source>
</reference>
<dbReference type="OrthoDB" id="9146693at2"/>
<sequence>MRYRWGFMAWAACLAVSVGPARAAGTGFLGGMRVSGMLRAYDFTRYFSGSPQNRRAFAVGGGITLRSGTFHHVSADATFYTAHSLGLNPANHAYVDGTLAGYGSIDTFGQAYLQYQRHAVLLRAGDQLIKTPWINPGDSRIVPETYQGLLTAFRPLPGLVISALRITRFKSRTSDGFSSTDLYNATANDNIGGIGGLPGRTEPGAAALGVRYQTAGLKVAAWGYEFYDLASMGWAEGSYTFGARDRIRPLVGAQLVRETGAGGAYLGAVNANVYGAVVGMRRHRDLLTLGYDVVPAHPGTFANGDLVSPYTSGYATDPLYTTSIIQSLVDNRTSGHAWKVSATLFLLRHRLRAILSYAHYVSTRTALYAASHTSETNIDLTYFLRGALKGLSVRDRLAIAENMPVLHQFLYNRVMLQYQF</sequence>
<gene>
    <name evidence="5" type="ORF">C4900_12370</name>
</gene>
<dbReference type="EMBL" id="PSYR01000002">
    <property type="protein sequence ID" value="RCN56579.1"/>
    <property type="molecule type" value="Genomic_DNA"/>
</dbReference>
<keyword evidence="2" id="KW-0813">Transport</keyword>
<name>A0A368HH97_9GAMM</name>
<accession>A0A368HH97</accession>
<evidence type="ECO:0000313" key="6">
    <source>
        <dbReference type="Proteomes" id="UP000253250"/>
    </source>
</evidence>
<organism evidence="5 6">
    <name type="scientific">Acidiferrobacter thiooxydans</name>
    <dbReference type="NCBI Taxonomy" id="163359"/>
    <lineage>
        <taxon>Bacteria</taxon>
        <taxon>Pseudomonadati</taxon>
        <taxon>Pseudomonadota</taxon>
        <taxon>Gammaproteobacteria</taxon>
        <taxon>Acidiferrobacterales</taxon>
        <taxon>Acidiferrobacteraceae</taxon>
        <taxon>Acidiferrobacter</taxon>
    </lineage>
</organism>
<dbReference type="InterPro" id="IPR005318">
    <property type="entry name" value="OM_porin_bac"/>
</dbReference>
<dbReference type="Pfam" id="PF03573">
    <property type="entry name" value="OprD"/>
    <property type="match status" value="1"/>
</dbReference>
<evidence type="ECO:0000256" key="2">
    <source>
        <dbReference type="ARBA" id="ARBA00022448"/>
    </source>
</evidence>
<comment type="caution">
    <text evidence="5">The sequence shown here is derived from an EMBL/GenBank/DDBJ whole genome shotgun (WGS) entry which is preliminary data.</text>
</comment>
<dbReference type="Proteomes" id="UP000253250">
    <property type="component" value="Unassembled WGS sequence"/>
</dbReference>
<evidence type="ECO:0000256" key="3">
    <source>
        <dbReference type="ARBA" id="ARBA00022729"/>
    </source>
</evidence>
<dbReference type="PANTHER" id="PTHR34596">
    <property type="entry name" value="CHITOPORIN"/>
    <property type="match status" value="1"/>
</dbReference>
<comment type="similarity">
    <text evidence="1">Belongs to the outer membrane porin (Opr) (TC 1.B.25) family.</text>
</comment>
<dbReference type="RefSeq" id="WP_114283180.1">
    <property type="nucleotide sequence ID" value="NZ_PSYR01000002.1"/>
</dbReference>
<dbReference type="AlphaFoldDB" id="A0A368HH97"/>
<keyword evidence="6" id="KW-1185">Reference proteome</keyword>
<evidence type="ECO:0000313" key="5">
    <source>
        <dbReference type="EMBL" id="RCN56579.1"/>
    </source>
</evidence>
<keyword evidence="3 4" id="KW-0732">Signal</keyword>
<feature type="signal peptide" evidence="4">
    <location>
        <begin position="1"/>
        <end position="23"/>
    </location>
</feature>
<dbReference type="GO" id="GO:0016020">
    <property type="term" value="C:membrane"/>
    <property type="evidence" value="ECO:0007669"/>
    <property type="project" value="InterPro"/>
</dbReference>
<evidence type="ECO:0000256" key="1">
    <source>
        <dbReference type="ARBA" id="ARBA00009075"/>
    </source>
</evidence>
<dbReference type="Gene3D" id="2.40.160.10">
    <property type="entry name" value="Porin"/>
    <property type="match status" value="1"/>
</dbReference>
<evidence type="ECO:0000256" key="4">
    <source>
        <dbReference type="SAM" id="SignalP"/>
    </source>
</evidence>
<dbReference type="InterPro" id="IPR023614">
    <property type="entry name" value="Porin_dom_sf"/>
</dbReference>
<dbReference type="GO" id="GO:0015288">
    <property type="term" value="F:porin activity"/>
    <property type="evidence" value="ECO:0007669"/>
    <property type="project" value="TreeGrafter"/>
</dbReference>